<dbReference type="AlphaFoldDB" id="A0A6J4RN71"/>
<organism evidence="1">
    <name type="scientific">uncultured Segetibacter sp</name>
    <dbReference type="NCBI Taxonomy" id="481133"/>
    <lineage>
        <taxon>Bacteria</taxon>
        <taxon>Pseudomonadati</taxon>
        <taxon>Bacteroidota</taxon>
        <taxon>Chitinophagia</taxon>
        <taxon>Chitinophagales</taxon>
        <taxon>Chitinophagaceae</taxon>
        <taxon>Segetibacter</taxon>
        <taxon>environmental samples</taxon>
    </lineage>
</organism>
<protein>
    <submittedName>
        <fullName evidence="1">Uncharacterized protein</fullName>
    </submittedName>
</protein>
<reference evidence="1" key="1">
    <citation type="submission" date="2020-02" db="EMBL/GenBank/DDBJ databases">
        <authorList>
            <person name="Meier V. D."/>
        </authorList>
    </citation>
    <scope>NUCLEOTIDE SEQUENCE</scope>
    <source>
        <strain evidence="1">AVDCRST_MAG96</strain>
    </source>
</reference>
<accession>A0A6J4RN71</accession>
<dbReference type="EMBL" id="CADCVN010000306">
    <property type="protein sequence ID" value="CAA9477617.1"/>
    <property type="molecule type" value="Genomic_DNA"/>
</dbReference>
<gene>
    <name evidence="1" type="ORF">AVDCRST_MAG96-820</name>
</gene>
<sequence>MALNVIVEQTIIKPKVLLTVLVVFRRLTGNFGPQGPATTPEFHRE</sequence>
<proteinExistence type="predicted"/>
<evidence type="ECO:0000313" key="1">
    <source>
        <dbReference type="EMBL" id="CAA9477617.1"/>
    </source>
</evidence>
<name>A0A6J4RN71_9BACT</name>